<protein>
    <submittedName>
        <fullName evidence="1">Uncharacterized protein</fullName>
    </submittedName>
</protein>
<name>A0A086JKA2_TOXGO</name>
<dbReference type="EMBL" id="AHZU02001415">
    <property type="protein sequence ID" value="KFG32570.1"/>
    <property type="molecule type" value="Genomic_DNA"/>
</dbReference>
<dbReference type="VEuPathDB" id="ToxoDB:TGDOM2_320105"/>
<dbReference type="AlphaFoldDB" id="A0A086JKA2"/>
<dbReference type="Proteomes" id="UP000028837">
    <property type="component" value="Unassembled WGS sequence"/>
</dbReference>
<reference evidence="1 2" key="1">
    <citation type="submission" date="2014-02" db="EMBL/GenBank/DDBJ databases">
        <authorList>
            <person name="Sibley D."/>
            <person name="Venepally P."/>
            <person name="Karamycheva S."/>
            <person name="Hadjithomas M."/>
            <person name="Khan A."/>
            <person name="Brunk B."/>
            <person name="Roos D."/>
            <person name="Caler E."/>
            <person name="Lorenzi H."/>
        </authorList>
    </citation>
    <scope>NUCLEOTIDE SEQUENCE [LARGE SCALE GENOMIC DNA]</scope>
    <source>
        <strain evidence="1 2">GAB2-2007-GAL-DOM2</strain>
    </source>
</reference>
<sequence length="144" mass="16555">MFLCLKTSPCPSNYCCKVVERHQYRSHSPAFLHRELGFLSMSRWIVRPRIFFASHTCAPFWIFRSRSQYTCTGHLGPIRGVFCLGSLKLPPERVPPIHQTTNCYSALFTGSGRRFVSPCCVECYHVMVLKCETSPEAEFLSNRN</sequence>
<gene>
    <name evidence="1" type="ORF">TGDOM2_320105</name>
</gene>
<accession>A0A086JKA2</accession>
<organism evidence="1 2">
    <name type="scientific">Toxoplasma gondii GAB2-2007-GAL-DOM2</name>
    <dbReference type="NCBI Taxonomy" id="1130820"/>
    <lineage>
        <taxon>Eukaryota</taxon>
        <taxon>Sar</taxon>
        <taxon>Alveolata</taxon>
        <taxon>Apicomplexa</taxon>
        <taxon>Conoidasida</taxon>
        <taxon>Coccidia</taxon>
        <taxon>Eucoccidiorida</taxon>
        <taxon>Eimeriorina</taxon>
        <taxon>Sarcocystidae</taxon>
        <taxon>Toxoplasma</taxon>
    </lineage>
</organism>
<comment type="caution">
    <text evidence="1">The sequence shown here is derived from an EMBL/GenBank/DDBJ whole genome shotgun (WGS) entry which is preliminary data.</text>
</comment>
<evidence type="ECO:0000313" key="1">
    <source>
        <dbReference type="EMBL" id="KFG32570.1"/>
    </source>
</evidence>
<proteinExistence type="predicted"/>
<evidence type="ECO:0000313" key="2">
    <source>
        <dbReference type="Proteomes" id="UP000028837"/>
    </source>
</evidence>
<dbReference type="OrthoDB" id="10328282at2759"/>